<dbReference type="PANTHER" id="PTHR43750">
    <property type="entry name" value="UDP-GLUCOSE 6-DEHYDROGENASE TUAD"/>
    <property type="match status" value="1"/>
</dbReference>
<dbReference type="EMBL" id="CP048104">
    <property type="protein sequence ID" value="QKG83487.1"/>
    <property type="molecule type" value="Genomic_DNA"/>
</dbReference>
<dbReference type="KEGG" id="kpul:GXN76_02710"/>
<evidence type="ECO:0000313" key="3">
    <source>
        <dbReference type="Proteomes" id="UP000503088"/>
    </source>
</evidence>
<dbReference type="InterPro" id="IPR001732">
    <property type="entry name" value="UDP-Glc/GDP-Man_DH_N"/>
</dbReference>
<dbReference type="RefSeq" id="WP_173220270.1">
    <property type="nucleotide sequence ID" value="NZ_CP048104.1"/>
</dbReference>
<name>A0A7D3XP12_9BACL</name>
<dbReference type="GO" id="GO:0051287">
    <property type="term" value="F:NAD binding"/>
    <property type="evidence" value="ECO:0007669"/>
    <property type="project" value="InterPro"/>
</dbReference>
<evidence type="ECO:0000259" key="1">
    <source>
        <dbReference type="Pfam" id="PF03721"/>
    </source>
</evidence>
<dbReference type="Proteomes" id="UP000503088">
    <property type="component" value="Chromosome"/>
</dbReference>
<reference evidence="2 3" key="1">
    <citation type="submission" date="2020-01" db="EMBL/GenBank/DDBJ databases">
        <authorList>
            <person name="Gulvik C.A."/>
            <person name="Batra D.G."/>
        </authorList>
    </citation>
    <scope>NUCLEOTIDE SEQUENCE [LARGE SCALE GENOMIC DNA]</scope>
    <source>
        <strain evidence="2 3">W9323</strain>
    </source>
</reference>
<keyword evidence="3" id="KW-1185">Reference proteome</keyword>
<organism evidence="2 3">
    <name type="scientific">Kroppenstedtia pulmonis</name>
    <dbReference type="NCBI Taxonomy" id="1380685"/>
    <lineage>
        <taxon>Bacteria</taxon>
        <taxon>Bacillati</taxon>
        <taxon>Bacillota</taxon>
        <taxon>Bacilli</taxon>
        <taxon>Bacillales</taxon>
        <taxon>Thermoactinomycetaceae</taxon>
        <taxon>Kroppenstedtia</taxon>
    </lineage>
</organism>
<accession>A0A7D3XP12</accession>
<dbReference type="Gene3D" id="3.40.50.720">
    <property type="entry name" value="NAD(P)-binding Rossmann-like Domain"/>
    <property type="match status" value="1"/>
</dbReference>
<dbReference type="AlphaFoldDB" id="A0A7D3XP12"/>
<sequence length="227" mass="25642">MKIAVLGNGAAALITGVCLAWLGYPTHCAQLPVPSNFRGWEPGLSRMLLRVIHEGSIHFYSETSAAIQQTDLLFWVMDTTTTDMPEDTQMCYTTEWITQHSPTCSTLVLFGDIPFGLTKTLQDHFQTLSRDVDVIHQVRTLKPGSGLQDFLQPEQIILGTFSRRSRHKMTYLYRHMASPLHFITPDQSEQVQFHFRHFQNLPALPPVSSLTSLHSSSSTLSNYQTSF</sequence>
<dbReference type="Pfam" id="PF03721">
    <property type="entry name" value="UDPG_MGDP_dh_N"/>
    <property type="match status" value="1"/>
</dbReference>
<dbReference type="PANTHER" id="PTHR43750:SF3">
    <property type="entry name" value="UDP-GLUCOSE 6-DEHYDROGENASE TUAD"/>
    <property type="match status" value="1"/>
</dbReference>
<protein>
    <recommendedName>
        <fullName evidence="1">UDP-glucose/GDP-mannose dehydrogenase N-terminal domain-containing protein</fullName>
    </recommendedName>
</protein>
<gene>
    <name evidence="2" type="ORF">GXN76_02710</name>
</gene>
<dbReference type="InterPro" id="IPR036291">
    <property type="entry name" value="NAD(P)-bd_dom_sf"/>
</dbReference>
<dbReference type="SUPFAM" id="SSF51735">
    <property type="entry name" value="NAD(P)-binding Rossmann-fold domains"/>
    <property type="match status" value="1"/>
</dbReference>
<evidence type="ECO:0000313" key="2">
    <source>
        <dbReference type="EMBL" id="QKG83487.1"/>
    </source>
</evidence>
<dbReference type="GO" id="GO:0016616">
    <property type="term" value="F:oxidoreductase activity, acting on the CH-OH group of donors, NAD or NADP as acceptor"/>
    <property type="evidence" value="ECO:0007669"/>
    <property type="project" value="InterPro"/>
</dbReference>
<feature type="domain" description="UDP-glucose/GDP-mannose dehydrogenase N-terminal" evidence="1">
    <location>
        <begin position="1"/>
        <end position="168"/>
    </location>
</feature>
<proteinExistence type="predicted"/>